<dbReference type="AlphaFoldDB" id="A0ABD1E9F9"/>
<protein>
    <submittedName>
        <fullName evidence="1">Uncharacterized protein</fullName>
    </submittedName>
</protein>
<comment type="caution">
    <text evidence="1">The sequence shown here is derived from an EMBL/GenBank/DDBJ whole genome shotgun (WGS) entry which is preliminary data.</text>
</comment>
<dbReference type="Proteomes" id="UP001566132">
    <property type="component" value="Unassembled WGS sequence"/>
</dbReference>
<name>A0ABD1E9F9_HYPHA</name>
<evidence type="ECO:0000313" key="2">
    <source>
        <dbReference type="Proteomes" id="UP001566132"/>
    </source>
</evidence>
<evidence type="ECO:0000313" key="1">
    <source>
        <dbReference type="EMBL" id="KAL1490592.1"/>
    </source>
</evidence>
<proteinExistence type="predicted"/>
<sequence length="160" mass="18639">MEGQFNFENKHFNISTDNVDVDVYFYIYGGGKTLFAKPTRPQEKMGDQRKKHRKDSVARALMQKKEAKIWQEEADSHLKSGNTSQSLYCYDKNIDEDYHLSEDNLLHLHIPKLIRGSAFDFTEEQIRLNATFAATVRLCLRELQNLLAIKRKLRGESTKI</sequence>
<dbReference type="EMBL" id="JBDJPC010000010">
    <property type="protein sequence ID" value="KAL1490592.1"/>
    <property type="molecule type" value="Genomic_DNA"/>
</dbReference>
<organism evidence="1 2">
    <name type="scientific">Hypothenemus hampei</name>
    <name type="common">Coffee berry borer</name>
    <dbReference type="NCBI Taxonomy" id="57062"/>
    <lineage>
        <taxon>Eukaryota</taxon>
        <taxon>Metazoa</taxon>
        <taxon>Ecdysozoa</taxon>
        <taxon>Arthropoda</taxon>
        <taxon>Hexapoda</taxon>
        <taxon>Insecta</taxon>
        <taxon>Pterygota</taxon>
        <taxon>Neoptera</taxon>
        <taxon>Endopterygota</taxon>
        <taxon>Coleoptera</taxon>
        <taxon>Polyphaga</taxon>
        <taxon>Cucujiformia</taxon>
        <taxon>Curculionidae</taxon>
        <taxon>Scolytinae</taxon>
        <taxon>Hypothenemus</taxon>
    </lineage>
</organism>
<gene>
    <name evidence="1" type="ORF">ABEB36_013260</name>
</gene>
<reference evidence="1 2" key="1">
    <citation type="submission" date="2024-05" db="EMBL/GenBank/DDBJ databases">
        <title>Genetic variation in Jamaican populations of the coffee berry borer (Hypothenemus hampei).</title>
        <authorList>
            <person name="Errbii M."/>
            <person name="Myrie A."/>
        </authorList>
    </citation>
    <scope>NUCLEOTIDE SEQUENCE [LARGE SCALE GENOMIC DNA]</scope>
    <source>
        <strain evidence="1">JA-Hopewell-2020-01-JO</strain>
        <tissue evidence="1">Whole body</tissue>
    </source>
</reference>
<accession>A0ABD1E9F9</accession>
<keyword evidence="2" id="KW-1185">Reference proteome</keyword>